<evidence type="ECO:0000259" key="4">
    <source>
        <dbReference type="PROSITE" id="PS50977"/>
    </source>
</evidence>
<gene>
    <name evidence="5" type="ORF">N2K84_16265</name>
</gene>
<dbReference type="AlphaFoldDB" id="A0AA41Y6F5"/>
<proteinExistence type="predicted"/>
<dbReference type="InterPro" id="IPR009057">
    <property type="entry name" value="Homeodomain-like_sf"/>
</dbReference>
<dbReference type="PROSITE" id="PS00018">
    <property type="entry name" value="EF_HAND_1"/>
    <property type="match status" value="1"/>
</dbReference>
<dbReference type="PROSITE" id="PS01081">
    <property type="entry name" value="HTH_TETR_1"/>
    <property type="match status" value="1"/>
</dbReference>
<dbReference type="GO" id="GO:0005509">
    <property type="term" value="F:calcium ion binding"/>
    <property type="evidence" value="ECO:0007669"/>
    <property type="project" value="InterPro"/>
</dbReference>
<feature type="domain" description="HTH tetR-type" evidence="4">
    <location>
        <begin position="13"/>
        <end position="73"/>
    </location>
</feature>
<evidence type="ECO:0000259" key="3">
    <source>
        <dbReference type="PROSITE" id="PS50222"/>
    </source>
</evidence>
<dbReference type="PROSITE" id="PS50222">
    <property type="entry name" value="EF_HAND_2"/>
    <property type="match status" value="1"/>
</dbReference>
<sequence length="201" mass="23148">MPRTEEQLEHIRKEKKKLILDVALELFATNGFHATSISQITKKAGISKGLVYNYFESKNDILEEISHQAFDNIYSQFDLNHDGILSRDEFITFIRNTLRSTSENRQFWKLYYALIFQPHMLESFTRKYAGKGHEFGRLMREFIESQGSCDPDGDLLAISSLIKGTALVLVTSPDFFPLADFEEKTIAACFRLISHQPDKTN</sequence>
<comment type="caution">
    <text evidence="5">The sequence shown here is derived from an EMBL/GenBank/DDBJ whole genome shotgun (WGS) entry which is preliminary data.</text>
</comment>
<keyword evidence="6" id="KW-1185">Reference proteome</keyword>
<feature type="domain" description="EF-hand" evidence="3">
    <location>
        <begin position="65"/>
        <end position="100"/>
    </location>
</feature>
<dbReference type="InterPro" id="IPR023772">
    <property type="entry name" value="DNA-bd_HTH_TetR-type_CS"/>
</dbReference>
<dbReference type="EMBL" id="JAPAAF010000033">
    <property type="protein sequence ID" value="MCW0484296.1"/>
    <property type="molecule type" value="Genomic_DNA"/>
</dbReference>
<name>A0AA41Y6F5_9BACT</name>
<dbReference type="RefSeq" id="WP_282592889.1">
    <property type="nucleotide sequence ID" value="NZ_JAPAAF010000033.1"/>
</dbReference>
<dbReference type="InterPro" id="IPR018247">
    <property type="entry name" value="EF_Hand_1_Ca_BS"/>
</dbReference>
<evidence type="ECO:0000256" key="1">
    <source>
        <dbReference type="ARBA" id="ARBA00023125"/>
    </source>
</evidence>
<reference evidence="5" key="1">
    <citation type="submission" date="2022-10" db="EMBL/GenBank/DDBJ databases">
        <title>Gaoshiqiia sediminis gen. nov., sp. nov., isolated from coastal sediment.</title>
        <authorList>
            <person name="Yu W.X."/>
            <person name="Mu D.S."/>
            <person name="Du J.Z."/>
            <person name="Liang Y.Q."/>
        </authorList>
    </citation>
    <scope>NUCLEOTIDE SEQUENCE</scope>
    <source>
        <strain evidence="5">A06</strain>
    </source>
</reference>
<dbReference type="Proteomes" id="UP001163821">
    <property type="component" value="Unassembled WGS sequence"/>
</dbReference>
<accession>A0AA41Y6F5</accession>
<keyword evidence="1 2" id="KW-0238">DNA-binding</keyword>
<evidence type="ECO:0000313" key="6">
    <source>
        <dbReference type="Proteomes" id="UP001163821"/>
    </source>
</evidence>
<dbReference type="InterPro" id="IPR002048">
    <property type="entry name" value="EF_hand_dom"/>
</dbReference>
<dbReference type="SUPFAM" id="SSF47473">
    <property type="entry name" value="EF-hand"/>
    <property type="match status" value="1"/>
</dbReference>
<dbReference type="PANTHER" id="PTHR43479">
    <property type="entry name" value="ACREF/ENVCD OPERON REPRESSOR-RELATED"/>
    <property type="match status" value="1"/>
</dbReference>
<evidence type="ECO:0000313" key="5">
    <source>
        <dbReference type="EMBL" id="MCW0484296.1"/>
    </source>
</evidence>
<dbReference type="PANTHER" id="PTHR43479:SF11">
    <property type="entry name" value="ACREF_ENVCD OPERON REPRESSOR-RELATED"/>
    <property type="match status" value="1"/>
</dbReference>
<feature type="DNA-binding region" description="H-T-H motif" evidence="2">
    <location>
        <begin position="36"/>
        <end position="55"/>
    </location>
</feature>
<protein>
    <submittedName>
        <fullName evidence="5">TetR/AcrR family transcriptional regulator</fullName>
    </submittedName>
</protein>
<evidence type="ECO:0000256" key="2">
    <source>
        <dbReference type="PROSITE-ProRule" id="PRU00335"/>
    </source>
</evidence>
<dbReference type="InterPro" id="IPR050624">
    <property type="entry name" value="HTH-type_Tx_Regulator"/>
</dbReference>
<dbReference type="PROSITE" id="PS50977">
    <property type="entry name" value="HTH_TETR_2"/>
    <property type="match status" value="1"/>
</dbReference>
<dbReference type="PRINTS" id="PR00455">
    <property type="entry name" value="HTHTETR"/>
</dbReference>
<dbReference type="Gene3D" id="1.10.357.10">
    <property type="entry name" value="Tetracycline Repressor, domain 2"/>
    <property type="match status" value="1"/>
</dbReference>
<dbReference type="GO" id="GO:0003677">
    <property type="term" value="F:DNA binding"/>
    <property type="evidence" value="ECO:0007669"/>
    <property type="project" value="UniProtKB-UniRule"/>
</dbReference>
<dbReference type="InterPro" id="IPR011992">
    <property type="entry name" value="EF-hand-dom_pair"/>
</dbReference>
<dbReference type="SUPFAM" id="SSF46689">
    <property type="entry name" value="Homeodomain-like"/>
    <property type="match status" value="1"/>
</dbReference>
<dbReference type="InterPro" id="IPR001647">
    <property type="entry name" value="HTH_TetR"/>
</dbReference>
<dbReference type="Pfam" id="PF00440">
    <property type="entry name" value="TetR_N"/>
    <property type="match status" value="1"/>
</dbReference>
<organism evidence="5 6">
    <name type="scientific">Gaoshiqia sediminis</name>
    <dbReference type="NCBI Taxonomy" id="2986998"/>
    <lineage>
        <taxon>Bacteria</taxon>
        <taxon>Pseudomonadati</taxon>
        <taxon>Bacteroidota</taxon>
        <taxon>Bacteroidia</taxon>
        <taxon>Marinilabiliales</taxon>
        <taxon>Prolixibacteraceae</taxon>
        <taxon>Gaoshiqia</taxon>
    </lineage>
</organism>